<dbReference type="PANTHER" id="PTHR11527">
    <property type="entry name" value="HEAT-SHOCK PROTEIN 20 FAMILY MEMBER"/>
    <property type="match status" value="1"/>
</dbReference>
<dbReference type="OrthoDB" id="1431247at2759"/>
<evidence type="ECO:0000256" key="1">
    <source>
        <dbReference type="ARBA" id="ARBA00023016"/>
    </source>
</evidence>
<organism evidence="5 6">
    <name type="scientific">Morella rubra</name>
    <name type="common">Chinese bayberry</name>
    <dbReference type="NCBI Taxonomy" id="262757"/>
    <lineage>
        <taxon>Eukaryota</taxon>
        <taxon>Viridiplantae</taxon>
        <taxon>Streptophyta</taxon>
        <taxon>Embryophyta</taxon>
        <taxon>Tracheophyta</taxon>
        <taxon>Spermatophyta</taxon>
        <taxon>Magnoliopsida</taxon>
        <taxon>eudicotyledons</taxon>
        <taxon>Gunneridae</taxon>
        <taxon>Pentapetalae</taxon>
        <taxon>rosids</taxon>
        <taxon>fabids</taxon>
        <taxon>Fagales</taxon>
        <taxon>Myricaceae</taxon>
        <taxon>Morella</taxon>
    </lineage>
</organism>
<dbReference type="AlphaFoldDB" id="A0A6A1UH94"/>
<evidence type="ECO:0000313" key="6">
    <source>
        <dbReference type="Proteomes" id="UP000516437"/>
    </source>
</evidence>
<evidence type="ECO:0000259" key="4">
    <source>
        <dbReference type="PROSITE" id="PS01031"/>
    </source>
</evidence>
<comment type="caution">
    <text evidence="5">The sequence shown here is derived from an EMBL/GenBank/DDBJ whole genome shotgun (WGS) entry which is preliminary data.</text>
</comment>
<evidence type="ECO:0000256" key="2">
    <source>
        <dbReference type="PROSITE-ProRule" id="PRU00285"/>
    </source>
</evidence>
<dbReference type="SUPFAM" id="SSF49764">
    <property type="entry name" value="HSP20-like chaperones"/>
    <property type="match status" value="1"/>
</dbReference>
<keyword evidence="6" id="KW-1185">Reference proteome</keyword>
<dbReference type="PROSITE" id="PS01031">
    <property type="entry name" value="SHSP"/>
    <property type="match status" value="1"/>
</dbReference>
<comment type="similarity">
    <text evidence="2 3">Belongs to the small heat shock protein (HSP20) family.</text>
</comment>
<feature type="domain" description="SHSP" evidence="4">
    <location>
        <begin position="20"/>
        <end position="127"/>
    </location>
</feature>
<reference evidence="5 6" key="1">
    <citation type="journal article" date="2019" name="Plant Biotechnol. J.">
        <title>The red bayberry genome and genetic basis of sex determination.</title>
        <authorList>
            <person name="Jia H.M."/>
            <person name="Jia H.J."/>
            <person name="Cai Q.L."/>
            <person name="Wang Y."/>
            <person name="Zhao H.B."/>
            <person name="Yang W.F."/>
            <person name="Wang G.Y."/>
            <person name="Li Y.H."/>
            <person name="Zhan D.L."/>
            <person name="Shen Y.T."/>
            <person name="Niu Q.F."/>
            <person name="Chang L."/>
            <person name="Qiu J."/>
            <person name="Zhao L."/>
            <person name="Xie H.B."/>
            <person name="Fu W.Y."/>
            <person name="Jin J."/>
            <person name="Li X.W."/>
            <person name="Jiao Y."/>
            <person name="Zhou C.C."/>
            <person name="Tu T."/>
            <person name="Chai C.Y."/>
            <person name="Gao J.L."/>
            <person name="Fan L.J."/>
            <person name="van de Weg E."/>
            <person name="Wang J.Y."/>
            <person name="Gao Z.S."/>
        </authorList>
    </citation>
    <scope>NUCLEOTIDE SEQUENCE [LARGE SCALE GENOMIC DNA]</scope>
    <source>
        <tissue evidence="5">Leaves</tissue>
    </source>
</reference>
<protein>
    <submittedName>
        <fullName evidence="5">15.4 kDa class V heat shock protein</fullName>
    </submittedName>
</protein>
<proteinExistence type="inferred from homology"/>
<name>A0A6A1UH94_9ROSI</name>
<dbReference type="Pfam" id="PF00011">
    <property type="entry name" value="HSP20"/>
    <property type="match status" value="1"/>
</dbReference>
<dbReference type="InterPro" id="IPR008978">
    <property type="entry name" value="HSP20-like_chaperone"/>
</dbReference>
<sequence>MELPALHPSWQYLYPSHHLLPFNFVPENYVRWIETPESHIFSANLPGVRKEEIKVEVEDSTYVVIQTQAVDESSEPAKSFMRKFRLPGMIDVDGISAVHEYGVLTITVPRSFGRRGFYIDLADMPERLGVVARAA</sequence>
<dbReference type="InterPro" id="IPR031107">
    <property type="entry name" value="Small_HSP"/>
</dbReference>
<evidence type="ECO:0000256" key="3">
    <source>
        <dbReference type="RuleBase" id="RU003616"/>
    </source>
</evidence>
<dbReference type="EMBL" id="RXIC02000460">
    <property type="protein sequence ID" value="KAB1199508.1"/>
    <property type="molecule type" value="Genomic_DNA"/>
</dbReference>
<dbReference type="Gene3D" id="2.60.40.790">
    <property type="match status" value="1"/>
</dbReference>
<gene>
    <name evidence="5" type="ORF">CJ030_MR0G022801</name>
</gene>
<evidence type="ECO:0000313" key="5">
    <source>
        <dbReference type="EMBL" id="KAB1199508.1"/>
    </source>
</evidence>
<accession>A0A6A1UH94</accession>
<dbReference type="InterPro" id="IPR002068">
    <property type="entry name" value="A-crystallin/Hsp20_dom"/>
</dbReference>
<dbReference type="Proteomes" id="UP000516437">
    <property type="component" value="Unassembled WGS sequence"/>
</dbReference>
<keyword evidence="1 5" id="KW-0346">Stress response</keyword>